<keyword evidence="1" id="KW-0812">Transmembrane</keyword>
<gene>
    <name evidence="2" type="ORF">MB27_20145</name>
</gene>
<sequence length="338" mass="35888">MAATGALFALFVAGLGVGGAAGSALIGGTTGLLVGAGTALILSGFAYWFLARALNSTATAGGRVWHDESTVNRIPIQRFAALNPALGVALYTGAIGRATAGWFGCLLFVIAVVAALVLYRRFLNRQRLALLAPRRDYATAHGLHYRDSDLLAVDGRWTDLYPTAAALAPAGVLGGEIDGLPYTVFDTMQLSEDGRTVGVAAREQVRRTVWVIHLPAAYPRLRLTHARLSRFMNTTRRRESAEAATLEAADTAFHEAALAAGVLPYTLQHDLSDWWLEGRDLITARTAPATGQPFPPADLITVATTLAGLARLFTSPPLDAYGTTPQHGVPYADTSPRP</sequence>
<feature type="transmembrane region" description="Helical" evidence="1">
    <location>
        <begin position="75"/>
        <end position="94"/>
    </location>
</feature>
<dbReference type="EMBL" id="JRTT01000022">
    <property type="protein sequence ID" value="KHD75951.1"/>
    <property type="molecule type" value="Genomic_DNA"/>
</dbReference>
<feature type="transmembrane region" description="Helical" evidence="1">
    <location>
        <begin position="100"/>
        <end position="119"/>
    </location>
</feature>
<protein>
    <submittedName>
        <fullName evidence="2">Uncharacterized protein</fullName>
    </submittedName>
</protein>
<keyword evidence="3" id="KW-1185">Reference proteome</keyword>
<evidence type="ECO:0000313" key="2">
    <source>
        <dbReference type="EMBL" id="KHD75951.1"/>
    </source>
</evidence>
<reference evidence="2 3" key="1">
    <citation type="submission" date="2014-10" db="EMBL/GenBank/DDBJ databases">
        <title>Draft genome sequence of Actinoplanes utahensis NRRL 12052.</title>
        <authorList>
            <person name="Velasco-Bucheli B."/>
            <person name="del Cerro C."/>
            <person name="Hormigo D."/>
            <person name="Garcia J.L."/>
            <person name="Acebal C."/>
            <person name="Arroyo M."/>
            <person name="de la Mata I."/>
        </authorList>
    </citation>
    <scope>NUCLEOTIDE SEQUENCE [LARGE SCALE GENOMIC DNA]</scope>
    <source>
        <strain evidence="2 3">NRRL 12052</strain>
    </source>
</reference>
<feature type="transmembrane region" description="Helical" evidence="1">
    <location>
        <begin position="32"/>
        <end position="54"/>
    </location>
</feature>
<evidence type="ECO:0000313" key="3">
    <source>
        <dbReference type="Proteomes" id="UP000054537"/>
    </source>
</evidence>
<dbReference type="Proteomes" id="UP000054537">
    <property type="component" value="Unassembled WGS sequence"/>
</dbReference>
<keyword evidence="1" id="KW-1133">Transmembrane helix</keyword>
<comment type="caution">
    <text evidence="2">The sequence shown here is derived from an EMBL/GenBank/DDBJ whole genome shotgun (WGS) entry which is preliminary data.</text>
</comment>
<name>A0A0A6UKI1_ACTUT</name>
<proteinExistence type="predicted"/>
<accession>A0A0A6UKI1</accession>
<dbReference type="AlphaFoldDB" id="A0A0A6UKI1"/>
<keyword evidence="1" id="KW-0472">Membrane</keyword>
<evidence type="ECO:0000256" key="1">
    <source>
        <dbReference type="SAM" id="Phobius"/>
    </source>
</evidence>
<organism evidence="2 3">
    <name type="scientific">Actinoplanes utahensis</name>
    <dbReference type="NCBI Taxonomy" id="1869"/>
    <lineage>
        <taxon>Bacteria</taxon>
        <taxon>Bacillati</taxon>
        <taxon>Actinomycetota</taxon>
        <taxon>Actinomycetes</taxon>
        <taxon>Micromonosporales</taxon>
        <taxon>Micromonosporaceae</taxon>
        <taxon>Actinoplanes</taxon>
    </lineage>
</organism>